<geneLocation type="plasmid" evidence="3">
    <name>pedy32-46i</name>
</geneLocation>
<sequence>MDPLGAHFALIDRWRDELDAEDRTLLFSSHNGRAPLAARLSPLLSGATRAPLADLIGGGTQDAPTLRTAMVLWWVAAARPTQSVDLAAADIAAVAGLEPNGPRRVNDALRRLEHAGHIHRTRRHLLPSTLTVVPADPSVQVHHALITNGHLHHLSGAAVVVFLAAIALVDGRRQRDAEPTSTDLRRAAGLSPSGFVAAVRQLRAHGLDHVRLDPPEPGQLCTPTNRWRRRHRPSTTPLHRRAEDGPCRCVPTPESADEAIAGWVALMAADGARRATKLFNLPADAARERLMRTTWTLDAIDEATDGVDIADIH</sequence>
<dbReference type="RefSeq" id="WP_114594692.1">
    <property type="nucleotide sequence ID" value="NZ_CP031166.1"/>
</dbReference>
<dbReference type="KEGG" id="euz:DVS28_b0343"/>
<protein>
    <submittedName>
        <fullName evidence="2">Uncharacterized protein</fullName>
    </submittedName>
</protein>
<proteinExistence type="predicted"/>
<dbReference type="Proteomes" id="UP000264006">
    <property type="component" value="Plasmid pEDY32-46I"/>
</dbReference>
<accession>A0A346Y6L6</accession>
<dbReference type="EMBL" id="CP031166">
    <property type="protein sequence ID" value="AXV10113.1"/>
    <property type="molecule type" value="Genomic_DNA"/>
</dbReference>
<keyword evidence="2" id="KW-0614">Plasmid</keyword>
<evidence type="ECO:0000256" key="1">
    <source>
        <dbReference type="SAM" id="MobiDB-lite"/>
    </source>
</evidence>
<keyword evidence="3" id="KW-1185">Reference proteome</keyword>
<dbReference type="AlphaFoldDB" id="A0A346Y6L6"/>
<gene>
    <name evidence="2" type="ORF">DVS28_b0343</name>
</gene>
<feature type="region of interest" description="Disordered" evidence="1">
    <location>
        <begin position="224"/>
        <end position="245"/>
    </location>
</feature>
<organism evidence="2 3">
    <name type="scientific">Euzebya pacifica</name>
    <dbReference type="NCBI Taxonomy" id="1608957"/>
    <lineage>
        <taxon>Bacteria</taxon>
        <taxon>Bacillati</taxon>
        <taxon>Actinomycetota</taxon>
        <taxon>Nitriliruptoria</taxon>
        <taxon>Euzebyales</taxon>
    </lineage>
</organism>
<evidence type="ECO:0000313" key="3">
    <source>
        <dbReference type="Proteomes" id="UP000264006"/>
    </source>
</evidence>
<name>A0A346Y6L6_9ACTN</name>
<reference evidence="2 3" key="1">
    <citation type="submission" date="2018-09" db="EMBL/GenBank/DDBJ databases">
        <title>Complete genome sequence of Euzebya sp. DY32-46 isolated from seawater of Pacific Ocean.</title>
        <authorList>
            <person name="Xu L."/>
            <person name="Wu Y.-H."/>
            <person name="Xu X.-W."/>
        </authorList>
    </citation>
    <scope>NUCLEOTIDE SEQUENCE [LARGE SCALE GENOMIC DNA]</scope>
    <source>
        <strain evidence="2 3">DY32-46</strain>
        <plasmid evidence="3">pedy32-46i</plasmid>
    </source>
</reference>
<evidence type="ECO:0000313" key="2">
    <source>
        <dbReference type="EMBL" id="AXV10113.1"/>
    </source>
</evidence>